<name>A0A101TDZ7_9ACTN</name>
<feature type="domain" description="Outer membrane channel protein CpnT-like N-terminal" evidence="2">
    <location>
        <begin position="10"/>
        <end position="150"/>
    </location>
</feature>
<reference evidence="3 4" key="1">
    <citation type="submission" date="2015-10" db="EMBL/GenBank/DDBJ databases">
        <title>Draft genome sequence of Streptomyces caeruleatus NRRL B-24802, type strain for the species Streptomyces caeruleatus.</title>
        <authorList>
            <person name="Ruckert C."/>
            <person name="Winkler A."/>
            <person name="Kalinowski J."/>
            <person name="Kampfer P."/>
            <person name="Glaeser S."/>
        </authorList>
    </citation>
    <scope>NUCLEOTIDE SEQUENCE [LARGE SCALE GENOMIC DNA]</scope>
    <source>
        <strain evidence="3 4">NRRL B-24802</strain>
    </source>
</reference>
<evidence type="ECO:0000256" key="1">
    <source>
        <dbReference type="SAM" id="MobiDB-lite"/>
    </source>
</evidence>
<dbReference type="Proteomes" id="UP000053429">
    <property type="component" value="Unassembled WGS sequence"/>
</dbReference>
<feature type="non-terminal residue" evidence="3">
    <location>
        <position position="260"/>
    </location>
</feature>
<proteinExistence type="predicted"/>
<organism evidence="3 4">
    <name type="scientific">Streptomyces caeruleatus</name>
    <dbReference type="NCBI Taxonomy" id="661399"/>
    <lineage>
        <taxon>Bacteria</taxon>
        <taxon>Bacillati</taxon>
        <taxon>Actinomycetota</taxon>
        <taxon>Actinomycetes</taxon>
        <taxon>Kitasatosporales</taxon>
        <taxon>Streptomycetaceae</taxon>
        <taxon>Streptomyces</taxon>
    </lineage>
</organism>
<comment type="caution">
    <text evidence="3">The sequence shown here is derived from an EMBL/GenBank/DDBJ whole genome shotgun (WGS) entry which is preliminary data.</text>
</comment>
<accession>A0A101TDZ7</accession>
<dbReference type="Pfam" id="PF25547">
    <property type="entry name" value="WXG100_2"/>
    <property type="match status" value="1"/>
</dbReference>
<feature type="region of interest" description="Disordered" evidence="1">
    <location>
        <begin position="229"/>
        <end position="260"/>
    </location>
</feature>
<dbReference type="EMBL" id="LMWY01000074">
    <property type="protein sequence ID" value="KUN90591.1"/>
    <property type="molecule type" value="Genomic_DNA"/>
</dbReference>
<dbReference type="STRING" id="661399.AQJ67_43805"/>
<evidence type="ECO:0000313" key="3">
    <source>
        <dbReference type="EMBL" id="KUN90591.1"/>
    </source>
</evidence>
<sequence length="260" mass="27674">MAMMLPDEVEWVLQMLGYKWPTANEDKLRDCAAVWREFGQKVNELHTTANGAARQVTAHNAGESIDKFTKTYEKFDGGGGNDGYLRSAAEAAFLIANVLEACAYLVEFAKWAVIAQLIALAIQIAAAAAAAPFTFGLSSVAGMGATQAARLIVRRLLDELKQAMFEALIEMMKEPAISAVEAIITDLIRQTVNVGFGAQEGYDVGATLKAGGEAGLDALRQSPQTFAEGVRDSLGQKAGSRARHAVDSRIDGYDGPSGGD</sequence>
<evidence type="ECO:0000259" key="2">
    <source>
        <dbReference type="Pfam" id="PF25547"/>
    </source>
</evidence>
<gene>
    <name evidence="3" type="ORF">AQJ67_43805</name>
</gene>
<protein>
    <recommendedName>
        <fullName evidence="2">Outer membrane channel protein CpnT-like N-terminal domain-containing protein</fullName>
    </recommendedName>
</protein>
<keyword evidence="4" id="KW-1185">Reference proteome</keyword>
<evidence type="ECO:0000313" key="4">
    <source>
        <dbReference type="Proteomes" id="UP000053429"/>
    </source>
</evidence>
<dbReference type="AlphaFoldDB" id="A0A101TDZ7"/>
<dbReference type="InterPro" id="IPR057746">
    <property type="entry name" value="CpnT-like_N"/>
</dbReference>